<dbReference type="Proteomes" id="UP000290289">
    <property type="component" value="Chromosome 5"/>
</dbReference>
<reference evidence="1 2" key="1">
    <citation type="submission" date="2018-10" db="EMBL/GenBank/DDBJ databases">
        <title>A high-quality apple genome assembly.</title>
        <authorList>
            <person name="Hu J."/>
        </authorList>
    </citation>
    <scope>NUCLEOTIDE SEQUENCE [LARGE SCALE GENOMIC DNA]</scope>
    <source>
        <strain evidence="2">cv. HFTH1</strain>
        <tissue evidence="1">Young leaf</tissue>
    </source>
</reference>
<dbReference type="AlphaFoldDB" id="A0A498JX26"/>
<accession>A0A498JX26</accession>
<name>A0A498JX26_MALDO</name>
<evidence type="ECO:0000313" key="2">
    <source>
        <dbReference type="Proteomes" id="UP000290289"/>
    </source>
</evidence>
<evidence type="ECO:0000313" key="1">
    <source>
        <dbReference type="EMBL" id="RXH97751.1"/>
    </source>
</evidence>
<organism evidence="1 2">
    <name type="scientific">Malus domestica</name>
    <name type="common">Apple</name>
    <name type="synonym">Pyrus malus</name>
    <dbReference type="NCBI Taxonomy" id="3750"/>
    <lineage>
        <taxon>Eukaryota</taxon>
        <taxon>Viridiplantae</taxon>
        <taxon>Streptophyta</taxon>
        <taxon>Embryophyta</taxon>
        <taxon>Tracheophyta</taxon>
        <taxon>Spermatophyta</taxon>
        <taxon>Magnoliopsida</taxon>
        <taxon>eudicotyledons</taxon>
        <taxon>Gunneridae</taxon>
        <taxon>Pentapetalae</taxon>
        <taxon>rosids</taxon>
        <taxon>fabids</taxon>
        <taxon>Rosales</taxon>
        <taxon>Rosaceae</taxon>
        <taxon>Amygdaloideae</taxon>
        <taxon>Maleae</taxon>
        <taxon>Malus</taxon>
    </lineage>
</organism>
<proteinExistence type="predicted"/>
<keyword evidence="2" id="KW-1185">Reference proteome</keyword>
<dbReference type="EMBL" id="RDQH01000331">
    <property type="protein sequence ID" value="RXH97751.1"/>
    <property type="molecule type" value="Genomic_DNA"/>
</dbReference>
<sequence>MKSIVSMALPKNEPASEVKKFLTTRKVMKKVIWKILGYLKGVSPLNKQNEAEATYSDHVKIHVHFYLGSKDTIKAKWMVSCMIVSNLTHYAKRSGKQRRK</sequence>
<comment type="caution">
    <text evidence="1">The sequence shown here is derived from an EMBL/GenBank/DDBJ whole genome shotgun (WGS) entry which is preliminary data.</text>
</comment>
<protein>
    <submittedName>
        <fullName evidence="1">Uncharacterized protein</fullName>
    </submittedName>
</protein>
<gene>
    <name evidence="1" type="ORF">DVH24_010076</name>
</gene>